<dbReference type="Pfam" id="PF04515">
    <property type="entry name" value="Choline_transpo"/>
    <property type="match status" value="1"/>
</dbReference>
<evidence type="ECO:0000259" key="9">
    <source>
        <dbReference type="PROSITE" id="PS51512"/>
    </source>
</evidence>
<feature type="transmembrane region" description="Helical" evidence="8">
    <location>
        <begin position="388"/>
        <end position="409"/>
    </location>
</feature>
<dbReference type="InterPro" id="IPR025761">
    <property type="entry name" value="FFD_box"/>
</dbReference>
<feature type="transmembrane region" description="Helical" evidence="8">
    <location>
        <begin position="668"/>
        <end position="688"/>
    </location>
</feature>
<evidence type="ECO:0000313" key="11">
    <source>
        <dbReference type="EMBL" id="CAE7484745.1"/>
    </source>
</evidence>
<feature type="compositionally biased region" description="Low complexity" evidence="7">
    <location>
        <begin position="18"/>
        <end position="38"/>
    </location>
</feature>
<dbReference type="GO" id="GO:0022857">
    <property type="term" value="F:transmembrane transporter activity"/>
    <property type="evidence" value="ECO:0007669"/>
    <property type="project" value="InterPro"/>
</dbReference>
<dbReference type="Proteomes" id="UP000601435">
    <property type="component" value="Unassembled WGS sequence"/>
</dbReference>
<gene>
    <name evidence="11" type="primary">PNS1</name>
    <name evidence="11" type="ORF">SNEC2469_LOCUS13755</name>
</gene>
<protein>
    <submittedName>
        <fullName evidence="11">PNS1 protein</fullName>
    </submittedName>
</protein>
<dbReference type="PANTHER" id="PTHR12385:SF4">
    <property type="entry name" value="PROTEIN PNS1"/>
    <property type="match status" value="1"/>
</dbReference>
<feature type="transmembrane region" description="Helical" evidence="8">
    <location>
        <begin position="737"/>
        <end position="758"/>
    </location>
</feature>
<feature type="compositionally biased region" description="Basic and acidic residues" evidence="7">
    <location>
        <begin position="146"/>
        <end position="200"/>
    </location>
</feature>
<feature type="domain" description="DFDF" evidence="9">
    <location>
        <begin position="226"/>
        <end position="262"/>
    </location>
</feature>
<feature type="short sequence motif" description="FFD box" evidence="6">
    <location>
        <begin position="266"/>
        <end position="282"/>
    </location>
</feature>
<feature type="region of interest" description="Disordered" evidence="7">
    <location>
        <begin position="1"/>
        <end position="82"/>
    </location>
</feature>
<feature type="compositionally biased region" description="Basic and acidic residues" evidence="7">
    <location>
        <begin position="109"/>
        <end position="140"/>
    </location>
</feature>
<accession>A0A812SN67</accession>
<evidence type="ECO:0000256" key="1">
    <source>
        <dbReference type="ARBA" id="ARBA00004141"/>
    </source>
</evidence>
<feature type="transmembrane region" description="Helical" evidence="8">
    <location>
        <begin position="540"/>
        <end position="563"/>
    </location>
</feature>
<keyword evidence="5 8" id="KW-0472">Membrane</keyword>
<evidence type="ECO:0000256" key="5">
    <source>
        <dbReference type="ARBA" id="ARBA00023136"/>
    </source>
</evidence>
<evidence type="ECO:0000256" key="3">
    <source>
        <dbReference type="ARBA" id="ARBA00022692"/>
    </source>
</evidence>
<feature type="transmembrane region" description="Helical" evidence="8">
    <location>
        <begin position="443"/>
        <end position="465"/>
    </location>
</feature>
<keyword evidence="3 8" id="KW-0812">Transmembrane</keyword>
<comment type="caution">
    <text evidence="11">The sequence shown here is derived from an EMBL/GenBank/DDBJ whole genome shotgun (WGS) entry which is preliminary data.</text>
</comment>
<comment type="similarity">
    <text evidence="2">Belongs to the CTL (choline transporter-like) family.</text>
</comment>
<keyword evidence="4 8" id="KW-1133">Transmembrane helix</keyword>
<feature type="region of interest" description="Disordered" evidence="7">
    <location>
        <begin position="247"/>
        <end position="268"/>
    </location>
</feature>
<evidence type="ECO:0000256" key="2">
    <source>
        <dbReference type="ARBA" id="ARBA00007168"/>
    </source>
</evidence>
<reference evidence="11" key="1">
    <citation type="submission" date="2021-02" db="EMBL/GenBank/DDBJ databases">
        <authorList>
            <person name="Dougan E. K."/>
            <person name="Rhodes N."/>
            <person name="Thang M."/>
            <person name="Chan C."/>
        </authorList>
    </citation>
    <scope>NUCLEOTIDE SEQUENCE</scope>
</reference>
<organism evidence="11 12">
    <name type="scientific">Symbiodinium necroappetens</name>
    <dbReference type="NCBI Taxonomy" id="1628268"/>
    <lineage>
        <taxon>Eukaryota</taxon>
        <taxon>Sar</taxon>
        <taxon>Alveolata</taxon>
        <taxon>Dinophyceae</taxon>
        <taxon>Suessiales</taxon>
        <taxon>Symbiodiniaceae</taxon>
        <taxon>Symbiodinium</taxon>
    </lineage>
</organism>
<feature type="compositionally biased region" description="Gly residues" evidence="7">
    <location>
        <begin position="39"/>
        <end position="49"/>
    </location>
</feature>
<feature type="transmembrane region" description="Helical" evidence="8">
    <location>
        <begin position="782"/>
        <end position="808"/>
    </location>
</feature>
<feature type="domain" description="FFD box profile" evidence="10">
    <location>
        <begin position="266"/>
        <end position="282"/>
    </location>
</feature>
<evidence type="ECO:0000256" key="7">
    <source>
        <dbReference type="SAM" id="MobiDB-lite"/>
    </source>
</evidence>
<dbReference type="InterPro" id="IPR025762">
    <property type="entry name" value="DFDF"/>
</dbReference>
<feature type="transmembrane region" description="Helical" evidence="8">
    <location>
        <begin position="627"/>
        <end position="648"/>
    </location>
</feature>
<evidence type="ECO:0000256" key="8">
    <source>
        <dbReference type="SAM" id="Phobius"/>
    </source>
</evidence>
<keyword evidence="12" id="KW-1185">Reference proteome</keyword>
<feature type="region of interest" description="Disordered" evidence="7">
    <location>
        <begin position="109"/>
        <end position="220"/>
    </location>
</feature>
<sequence length="847" mass="90007">GAGGASPHLNDPAIMSMKKPAGGPGPLEALGKAASKGSYGYGESSGGWGAPAKGGKARPAADSTWYGGGVQQSWGKGDKGKGWDGYQKGYEKSYDKGYEKGYGYDKGYGKSQDKGKGKAGKGYEEKGSKGKGGKDTDKGKGGKALETGKGKKGATEAKGKGGKDAGPKGGSKGDAKGKGKDTKGKATKGEGKAGKGEKGAKGKGGGGSKGGNRRDGAAIGELLPEANEEVKKEFEKEFDVTAANSKFDKEAVAKEGEEGDSLKPLPGYDKTKSFFDSISCEATERSGAADRPKLLLLTPSHRKSPNPGRAGLDGRRLRSNKACRVGAMETRPPDSVAVNGRQVNLQNLASLQKFPQKRRENKMQEIQVGAHLLNSVHLFPSRRSYKDVAWAILFLVVVAATAAFAAFYFKDIDTSLNEDSTFRDNETRNHLKVEDLTAHVGRLVLAGVAGTVGSLVAAFFFMMLAKACAKPLVYVSLFLVPTIYIIVGVVLLATWLPAGCFMLFIGVCYATCVWRWRHRIPFTVEILEMVAEVSNDNPCMVAVSVLGSILSGLWIVLVSSCWLGVELKLRSDTADQHLKANPPIAWIFVLLLVWGGQVVQNACHTSYCGVFGRWYFDKEGWPLTSSIRVALTTSFGSICLGSLTVAVVRTLDFVVRRARSEAMQEGNVVACVLLCVLDCVISCIGDIMEYFNDWVYVQCAIRGTAFCQSVRSTFALMECNGIECIINDLLVDSVVNMGAFLSALVGAVLGVVVAVVGLQPSTGLHVHTDPSGVKSATSENEFWVVACIGALMGFVGGALGGGSAMTIFSSGTKTILTCWAEDPEPLKEEYGDISDAISERIRSHQNN</sequence>
<dbReference type="InterPro" id="IPR019050">
    <property type="entry name" value="FDF_dom"/>
</dbReference>
<name>A0A812SN67_9DINO</name>
<dbReference type="OrthoDB" id="44736at2759"/>
<evidence type="ECO:0000256" key="4">
    <source>
        <dbReference type="ARBA" id="ARBA00022989"/>
    </source>
</evidence>
<feature type="transmembrane region" description="Helical" evidence="8">
    <location>
        <begin position="584"/>
        <end position="607"/>
    </location>
</feature>
<evidence type="ECO:0000259" key="10">
    <source>
        <dbReference type="PROSITE" id="PS51513"/>
    </source>
</evidence>
<evidence type="ECO:0000256" key="6">
    <source>
        <dbReference type="PROSITE-ProRule" id="PRU00846"/>
    </source>
</evidence>
<dbReference type="PANTHER" id="PTHR12385">
    <property type="entry name" value="CHOLINE TRANSPORTER-LIKE (SLC FAMILY 44)"/>
    <property type="match status" value="1"/>
</dbReference>
<feature type="transmembrane region" description="Helical" evidence="8">
    <location>
        <begin position="472"/>
        <end position="496"/>
    </location>
</feature>
<dbReference type="SMART" id="SM01199">
    <property type="entry name" value="FDF"/>
    <property type="match status" value="1"/>
</dbReference>
<feature type="non-terminal residue" evidence="11">
    <location>
        <position position="1"/>
    </location>
</feature>
<dbReference type="GO" id="GO:0005886">
    <property type="term" value="C:plasma membrane"/>
    <property type="evidence" value="ECO:0007669"/>
    <property type="project" value="TreeGrafter"/>
</dbReference>
<dbReference type="PROSITE" id="PS51512">
    <property type="entry name" value="DFDF"/>
    <property type="match status" value="1"/>
</dbReference>
<proteinExistence type="inferred from homology"/>
<feature type="compositionally biased region" description="Low complexity" evidence="7">
    <location>
        <begin position="50"/>
        <end position="61"/>
    </location>
</feature>
<dbReference type="PROSITE" id="PS51513">
    <property type="entry name" value="FFD"/>
    <property type="match status" value="1"/>
</dbReference>
<evidence type="ECO:0000313" key="12">
    <source>
        <dbReference type="Proteomes" id="UP000601435"/>
    </source>
</evidence>
<feature type="compositionally biased region" description="Basic and acidic residues" evidence="7">
    <location>
        <begin position="247"/>
        <end position="256"/>
    </location>
</feature>
<comment type="subcellular location">
    <subcellularLocation>
        <location evidence="1">Membrane</location>
        <topology evidence="1">Multi-pass membrane protein</topology>
    </subcellularLocation>
</comment>
<dbReference type="AlphaFoldDB" id="A0A812SN67"/>
<dbReference type="EMBL" id="CAJNJA010021964">
    <property type="protein sequence ID" value="CAE7484745.1"/>
    <property type="molecule type" value="Genomic_DNA"/>
</dbReference>
<dbReference type="InterPro" id="IPR007603">
    <property type="entry name" value="Choline_transptr-like"/>
</dbReference>